<dbReference type="PANTHER" id="PTHR42734:SF5">
    <property type="entry name" value="IRON TRANSPORT SYSTEM ATP-BINDING PROTEIN HI_0361-RELATED"/>
    <property type="match status" value="1"/>
</dbReference>
<dbReference type="Pfam" id="PF00005">
    <property type="entry name" value="ABC_tran"/>
    <property type="match status" value="1"/>
</dbReference>
<dbReference type="PANTHER" id="PTHR42734">
    <property type="entry name" value="METAL TRANSPORT SYSTEM ATP-BINDING PROTEIN TM_0124-RELATED"/>
    <property type="match status" value="1"/>
</dbReference>
<dbReference type="Gene3D" id="3.40.50.300">
    <property type="entry name" value="P-loop containing nucleotide triphosphate hydrolases"/>
    <property type="match status" value="1"/>
</dbReference>
<dbReference type="GO" id="GO:0005524">
    <property type="term" value="F:ATP binding"/>
    <property type="evidence" value="ECO:0007669"/>
    <property type="project" value="UniProtKB-KW"/>
</dbReference>
<name>A0ABS9NM04_9NEIS</name>
<keyword evidence="3" id="KW-0472">Membrane</keyword>
<sequence length="254" mass="28303">MSSLKLHTRPECAIEIDNLTVSYRGGCPAVHHLSAEFAAGTMCAVFGPNGAGKSTLLKAVMGLIRCNTGSVRHRNLARRDIAYLPQQSDIDRSQPMTVFELAAMGLWYEIGFFGRVSTEQRRRAQAALERVEMAEFAERGISELSNGQFQRVLFARMLVQNARFLLLDEPFNAVDAKTTYALLEVLRQENQNGRAVIAVLHDYEQVRAYFPRTLLIAREKVADGKTEDVLCDRLLAQANALAQRHGSSEWCATA</sequence>
<dbReference type="InterPro" id="IPR003439">
    <property type="entry name" value="ABC_transporter-like_ATP-bd"/>
</dbReference>
<keyword evidence="2" id="KW-0813">Transport</keyword>
<evidence type="ECO:0000256" key="2">
    <source>
        <dbReference type="ARBA" id="ARBA00022448"/>
    </source>
</evidence>
<accession>A0ABS9NM04</accession>
<organism evidence="7 8">
    <name type="scientific">Kingella pumchi</name>
    <dbReference type="NCBI Taxonomy" id="2779506"/>
    <lineage>
        <taxon>Bacteria</taxon>
        <taxon>Pseudomonadati</taxon>
        <taxon>Pseudomonadota</taxon>
        <taxon>Betaproteobacteria</taxon>
        <taxon>Neisseriales</taxon>
        <taxon>Neisseriaceae</taxon>
        <taxon>Kingella</taxon>
    </lineage>
</organism>
<protein>
    <submittedName>
        <fullName evidence="7">Metal ABC transporter ATP-binding protein</fullName>
    </submittedName>
</protein>
<dbReference type="EMBL" id="JAKOOW010000021">
    <property type="protein sequence ID" value="MCG6503834.1"/>
    <property type="molecule type" value="Genomic_DNA"/>
</dbReference>
<dbReference type="PROSITE" id="PS50893">
    <property type="entry name" value="ABC_TRANSPORTER_2"/>
    <property type="match status" value="1"/>
</dbReference>
<evidence type="ECO:0000313" key="7">
    <source>
        <dbReference type="EMBL" id="MCG6503834.1"/>
    </source>
</evidence>
<evidence type="ECO:0000256" key="3">
    <source>
        <dbReference type="ARBA" id="ARBA00022475"/>
    </source>
</evidence>
<dbReference type="InterPro" id="IPR027417">
    <property type="entry name" value="P-loop_NTPase"/>
</dbReference>
<feature type="domain" description="ABC transporter" evidence="6">
    <location>
        <begin position="14"/>
        <end position="243"/>
    </location>
</feature>
<comment type="similarity">
    <text evidence="1">Belongs to the ABC transporter superfamily.</text>
</comment>
<evidence type="ECO:0000313" key="8">
    <source>
        <dbReference type="Proteomes" id="UP001298424"/>
    </source>
</evidence>
<keyword evidence="8" id="KW-1185">Reference proteome</keyword>
<dbReference type="RefSeq" id="WP_238746444.1">
    <property type="nucleotide sequence ID" value="NZ_JAKOOW010000021.1"/>
</dbReference>
<reference evidence="7 8" key="1">
    <citation type="submission" date="2022-02" db="EMBL/GenBank/DDBJ databases">
        <title>Genome sequence data of Kingella unionensis sp. nov. strain CICC 24913 (CCUG 75125).</title>
        <authorList>
            <person name="Xiao M."/>
        </authorList>
    </citation>
    <scope>NUCLEOTIDE SEQUENCE [LARGE SCALE GENOMIC DNA]</scope>
    <source>
        <strain evidence="7 8">CICC 24913</strain>
    </source>
</reference>
<proteinExistence type="inferred from homology"/>
<keyword evidence="5 7" id="KW-0067">ATP-binding</keyword>
<dbReference type="InterPro" id="IPR050153">
    <property type="entry name" value="Metal_Ion_Import_ABC"/>
</dbReference>
<dbReference type="Proteomes" id="UP001298424">
    <property type="component" value="Unassembled WGS sequence"/>
</dbReference>
<comment type="caution">
    <text evidence="7">The sequence shown here is derived from an EMBL/GenBank/DDBJ whole genome shotgun (WGS) entry which is preliminary data.</text>
</comment>
<dbReference type="CDD" id="cd03235">
    <property type="entry name" value="ABC_Metallic_Cations"/>
    <property type="match status" value="1"/>
</dbReference>
<gene>
    <name evidence="7" type="ORF">MB824_04905</name>
</gene>
<evidence type="ECO:0000256" key="1">
    <source>
        <dbReference type="ARBA" id="ARBA00005417"/>
    </source>
</evidence>
<keyword evidence="4" id="KW-0547">Nucleotide-binding</keyword>
<evidence type="ECO:0000259" key="6">
    <source>
        <dbReference type="PROSITE" id="PS50893"/>
    </source>
</evidence>
<evidence type="ECO:0000256" key="4">
    <source>
        <dbReference type="ARBA" id="ARBA00022741"/>
    </source>
</evidence>
<dbReference type="SUPFAM" id="SSF52540">
    <property type="entry name" value="P-loop containing nucleoside triphosphate hydrolases"/>
    <property type="match status" value="1"/>
</dbReference>
<dbReference type="SMART" id="SM00382">
    <property type="entry name" value="AAA"/>
    <property type="match status" value="1"/>
</dbReference>
<evidence type="ECO:0000256" key="5">
    <source>
        <dbReference type="ARBA" id="ARBA00022840"/>
    </source>
</evidence>
<keyword evidence="3" id="KW-1003">Cell membrane</keyword>
<dbReference type="InterPro" id="IPR003593">
    <property type="entry name" value="AAA+_ATPase"/>
</dbReference>